<name>L0KYB5_METHD</name>
<dbReference type="GeneID" id="14408355"/>
<proteinExistence type="predicted"/>
<evidence type="ECO:0000313" key="2">
    <source>
        <dbReference type="Proteomes" id="UP000010866"/>
    </source>
</evidence>
<dbReference type="KEGG" id="mhz:Metho_2277"/>
<dbReference type="AlphaFoldDB" id="L0KYB5"/>
<dbReference type="RefSeq" id="WP_015325602.1">
    <property type="nucleotide sequence ID" value="NC_019977.1"/>
</dbReference>
<keyword evidence="2" id="KW-1185">Reference proteome</keyword>
<protein>
    <recommendedName>
        <fullName evidence="3">ACR</fullName>
    </recommendedName>
</protein>
<dbReference type="STRING" id="867904.Metho_2277"/>
<dbReference type="EMBL" id="CP003362">
    <property type="protein sequence ID" value="AGB50437.1"/>
    <property type="molecule type" value="Genomic_DNA"/>
</dbReference>
<dbReference type="InterPro" id="IPR038695">
    <property type="entry name" value="Saro_0823-like_sf"/>
</dbReference>
<dbReference type="PANTHER" id="PTHR37953">
    <property type="entry name" value="UPF0127 PROTEIN MJ1496"/>
    <property type="match status" value="1"/>
</dbReference>
<dbReference type="Proteomes" id="UP000010866">
    <property type="component" value="Chromosome"/>
</dbReference>
<dbReference type="Gene3D" id="2.60.120.1140">
    <property type="entry name" value="Protein of unknown function DUF192"/>
    <property type="match status" value="1"/>
</dbReference>
<dbReference type="Pfam" id="PF02643">
    <property type="entry name" value="DUF192"/>
    <property type="match status" value="1"/>
</dbReference>
<accession>L0KYB5</accession>
<dbReference type="HOGENOM" id="CLU_097039_4_2_2"/>
<organism evidence="1 2">
    <name type="scientific">Methanomethylovorans hollandica (strain DSM 15978 / NBRC 107637 / DMS1)</name>
    <dbReference type="NCBI Taxonomy" id="867904"/>
    <lineage>
        <taxon>Archaea</taxon>
        <taxon>Methanobacteriati</taxon>
        <taxon>Methanobacteriota</taxon>
        <taxon>Stenosarchaea group</taxon>
        <taxon>Methanomicrobia</taxon>
        <taxon>Methanosarcinales</taxon>
        <taxon>Methanosarcinaceae</taxon>
        <taxon>Methanomethylovorans</taxon>
    </lineage>
</organism>
<gene>
    <name evidence="1" type="ordered locus">Metho_2277</name>
</gene>
<evidence type="ECO:0008006" key="3">
    <source>
        <dbReference type="Google" id="ProtNLM"/>
    </source>
</evidence>
<sequence>MILKPSGKLIASDIEFAEGLISQSKGLMFRKGIAERYALVFILSAPRSVSVHMLFVFFPIDIIFLDSDKKILALKTLKPWIGLTRSPQRTKYIIEMHSGSIERHKLCPGDSIKIDRS</sequence>
<evidence type="ECO:0000313" key="1">
    <source>
        <dbReference type="EMBL" id="AGB50437.1"/>
    </source>
</evidence>
<dbReference type="InterPro" id="IPR003795">
    <property type="entry name" value="DUF192"/>
</dbReference>
<reference evidence="2" key="1">
    <citation type="submission" date="2012-02" db="EMBL/GenBank/DDBJ databases">
        <title>Complete sequence of chromosome of Methanomethylovorans hollandica DSM 15978.</title>
        <authorList>
            <person name="Lucas S."/>
            <person name="Copeland A."/>
            <person name="Lapidus A."/>
            <person name="Glavina del Rio T."/>
            <person name="Dalin E."/>
            <person name="Tice H."/>
            <person name="Bruce D."/>
            <person name="Goodwin L."/>
            <person name="Pitluck S."/>
            <person name="Peters L."/>
            <person name="Mikhailova N."/>
            <person name="Held B."/>
            <person name="Kyrpides N."/>
            <person name="Mavromatis K."/>
            <person name="Ivanova N."/>
            <person name="Brettin T."/>
            <person name="Detter J.C."/>
            <person name="Han C."/>
            <person name="Larimer F."/>
            <person name="Land M."/>
            <person name="Hauser L."/>
            <person name="Markowitz V."/>
            <person name="Cheng J.-F."/>
            <person name="Hugenholtz P."/>
            <person name="Woyke T."/>
            <person name="Wu D."/>
            <person name="Spring S."/>
            <person name="Schroeder M."/>
            <person name="Brambilla E."/>
            <person name="Klenk H.-P."/>
            <person name="Eisen J.A."/>
        </authorList>
    </citation>
    <scope>NUCLEOTIDE SEQUENCE [LARGE SCALE GENOMIC DNA]</scope>
    <source>
        <strain evidence="2">DSM 15978 / NBRC 107637 / DMS1</strain>
    </source>
</reference>
<dbReference type="OrthoDB" id="64208at2157"/>
<dbReference type="PANTHER" id="PTHR37953:SF1">
    <property type="entry name" value="UPF0127 PROTEIN MJ1496"/>
    <property type="match status" value="1"/>
</dbReference>